<keyword evidence="7 8" id="KW-0472">Membrane</keyword>
<keyword evidence="2" id="KW-0813">Transport</keyword>
<feature type="transmembrane region" description="Helical" evidence="8">
    <location>
        <begin position="156"/>
        <end position="178"/>
    </location>
</feature>
<evidence type="ECO:0000256" key="1">
    <source>
        <dbReference type="ARBA" id="ARBA00004651"/>
    </source>
</evidence>
<comment type="caution">
    <text evidence="10">The sequence shown here is derived from an EMBL/GenBank/DDBJ whole genome shotgun (WGS) entry which is preliminary data.</text>
</comment>
<keyword evidence="3" id="KW-1003">Cell membrane</keyword>
<feature type="transmembrane region" description="Helical" evidence="8">
    <location>
        <begin position="67"/>
        <end position="86"/>
    </location>
</feature>
<feature type="transmembrane region" description="Helical" evidence="8">
    <location>
        <begin position="323"/>
        <end position="347"/>
    </location>
</feature>
<dbReference type="InterPro" id="IPR036259">
    <property type="entry name" value="MFS_trans_sf"/>
</dbReference>
<dbReference type="PROSITE" id="PS50850">
    <property type="entry name" value="MFS"/>
    <property type="match status" value="1"/>
</dbReference>
<keyword evidence="6 8" id="KW-1133">Transmembrane helix</keyword>
<proteinExistence type="predicted"/>
<evidence type="ECO:0000313" key="10">
    <source>
        <dbReference type="EMBL" id="KAF7269617.1"/>
    </source>
</evidence>
<evidence type="ECO:0000256" key="8">
    <source>
        <dbReference type="SAM" id="Phobius"/>
    </source>
</evidence>
<dbReference type="FunFam" id="1.20.1250.20:FF:000218">
    <property type="entry name" value="facilitated trehalose transporter Tret1"/>
    <property type="match status" value="1"/>
</dbReference>
<keyword evidence="5 8" id="KW-0812">Transmembrane</keyword>
<dbReference type="PANTHER" id="PTHR48021">
    <property type="match status" value="1"/>
</dbReference>
<dbReference type="InterPro" id="IPR050549">
    <property type="entry name" value="MFS_Trehalose_Transporter"/>
</dbReference>
<dbReference type="GO" id="GO:0005886">
    <property type="term" value="C:plasma membrane"/>
    <property type="evidence" value="ECO:0007669"/>
    <property type="project" value="UniProtKB-SubCell"/>
</dbReference>
<feature type="transmembrane region" description="Helical" evidence="8">
    <location>
        <begin position="283"/>
        <end position="303"/>
    </location>
</feature>
<evidence type="ECO:0000256" key="2">
    <source>
        <dbReference type="ARBA" id="ARBA00022448"/>
    </source>
</evidence>
<feature type="transmembrane region" description="Helical" evidence="8">
    <location>
        <begin position="354"/>
        <end position="374"/>
    </location>
</feature>
<dbReference type="GO" id="GO:0022857">
    <property type="term" value="F:transmembrane transporter activity"/>
    <property type="evidence" value="ECO:0007669"/>
    <property type="project" value="InterPro"/>
</dbReference>
<dbReference type="AlphaFoldDB" id="A0A834HZE3"/>
<name>A0A834HZE3_RHYFE</name>
<keyword evidence="4" id="KW-0762">Sugar transport</keyword>
<dbReference type="EMBL" id="JAACXV010014206">
    <property type="protein sequence ID" value="KAF7269617.1"/>
    <property type="molecule type" value="Genomic_DNA"/>
</dbReference>
<dbReference type="PROSITE" id="PS00217">
    <property type="entry name" value="SUGAR_TRANSPORT_2"/>
    <property type="match status" value="1"/>
</dbReference>
<dbReference type="Gene3D" id="1.20.1250.20">
    <property type="entry name" value="MFS general substrate transporter like domains"/>
    <property type="match status" value="1"/>
</dbReference>
<evidence type="ECO:0000256" key="3">
    <source>
        <dbReference type="ARBA" id="ARBA00022475"/>
    </source>
</evidence>
<protein>
    <recommendedName>
        <fullName evidence="9">Major facilitator superfamily (MFS) profile domain-containing protein</fullName>
    </recommendedName>
</protein>
<sequence length="520" mass="57731">MVVKSNSPGDFDKRISGLRRSLPQIIAVTVKNILLLAYGMTIGFPTILIPSLSGGNPHEKIVLEPEAISWIGSANYLSVPLGCLLSGAITQPIGRRRAMQLVTTPFLASWLLYHFSTEAWQVFLALCLTGFAGGLLEAPTLTYLAEVTTPNLRGVLASTSTVSIIAGILIEFMLGTFLHWRNVALISCSVPVLACLLLFCVPESPYWLISKNRLEDARKSTAWLRGWLEVEDVEKEFNELVEQLKRTSRSQAAEEASEEGQSTFNKKLKKSRQNLSMYTKKPFLWPFGLVSFVFALGHFSGMTTLQTYAVNIFATLKAPIDKYYATIILGIAEALGCILSSILVHFVGKRKMNFFSLTGTAVCFFVVATYAYLIDVKALQIASKHNELDTENRSWLPLTFLVGAAFFSHSGIRILPWMLIGEVYYSKIRATASGFSGAMSYIFGFLSNKVFFSMIASFTLPETEGKTLFQITEHFAGGPKLDNKVNNFVRMRKMKKKNLENGRVNKAFDGEDGEQANSKF</sequence>
<evidence type="ECO:0000256" key="4">
    <source>
        <dbReference type="ARBA" id="ARBA00022597"/>
    </source>
</evidence>
<evidence type="ECO:0000256" key="6">
    <source>
        <dbReference type="ARBA" id="ARBA00022989"/>
    </source>
</evidence>
<accession>A0A834HZE3</accession>
<gene>
    <name evidence="10" type="ORF">GWI33_017343</name>
</gene>
<dbReference type="SUPFAM" id="SSF103473">
    <property type="entry name" value="MFS general substrate transporter"/>
    <property type="match status" value="1"/>
</dbReference>
<organism evidence="10 11">
    <name type="scientific">Rhynchophorus ferrugineus</name>
    <name type="common">Red palm weevil</name>
    <name type="synonym">Curculio ferrugineus</name>
    <dbReference type="NCBI Taxonomy" id="354439"/>
    <lineage>
        <taxon>Eukaryota</taxon>
        <taxon>Metazoa</taxon>
        <taxon>Ecdysozoa</taxon>
        <taxon>Arthropoda</taxon>
        <taxon>Hexapoda</taxon>
        <taxon>Insecta</taxon>
        <taxon>Pterygota</taxon>
        <taxon>Neoptera</taxon>
        <taxon>Endopterygota</taxon>
        <taxon>Coleoptera</taxon>
        <taxon>Polyphaga</taxon>
        <taxon>Cucujiformia</taxon>
        <taxon>Curculionidae</taxon>
        <taxon>Dryophthorinae</taxon>
        <taxon>Rhynchophorus</taxon>
    </lineage>
</organism>
<dbReference type="PANTHER" id="PTHR48021:SF39">
    <property type="entry name" value="MAJOR FACILITATOR SUPERFAMILY (MFS) PROFILE DOMAIN-CONTAINING PROTEIN"/>
    <property type="match status" value="1"/>
</dbReference>
<evidence type="ECO:0000313" key="11">
    <source>
        <dbReference type="Proteomes" id="UP000625711"/>
    </source>
</evidence>
<dbReference type="OrthoDB" id="6133115at2759"/>
<dbReference type="InterPro" id="IPR005829">
    <property type="entry name" value="Sugar_transporter_CS"/>
</dbReference>
<dbReference type="Pfam" id="PF00083">
    <property type="entry name" value="Sugar_tr"/>
    <property type="match status" value="1"/>
</dbReference>
<feature type="domain" description="Major facilitator superfamily (MFS) profile" evidence="9">
    <location>
        <begin position="25"/>
        <end position="520"/>
    </location>
</feature>
<feature type="transmembrane region" description="Helical" evidence="8">
    <location>
        <begin position="21"/>
        <end position="47"/>
    </location>
</feature>
<feature type="transmembrane region" description="Helical" evidence="8">
    <location>
        <begin position="394"/>
        <end position="420"/>
    </location>
</feature>
<comment type="subcellular location">
    <subcellularLocation>
        <location evidence="1">Cell membrane</location>
        <topology evidence="1">Multi-pass membrane protein</topology>
    </subcellularLocation>
</comment>
<evidence type="ECO:0000259" key="9">
    <source>
        <dbReference type="PROSITE" id="PS50850"/>
    </source>
</evidence>
<evidence type="ECO:0000256" key="7">
    <source>
        <dbReference type="ARBA" id="ARBA00023136"/>
    </source>
</evidence>
<dbReference type="Proteomes" id="UP000625711">
    <property type="component" value="Unassembled WGS sequence"/>
</dbReference>
<evidence type="ECO:0000256" key="5">
    <source>
        <dbReference type="ARBA" id="ARBA00022692"/>
    </source>
</evidence>
<feature type="transmembrane region" description="Helical" evidence="8">
    <location>
        <begin position="441"/>
        <end position="460"/>
    </location>
</feature>
<dbReference type="InterPro" id="IPR020846">
    <property type="entry name" value="MFS_dom"/>
</dbReference>
<dbReference type="InterPro" id="IPR005828">
    <property type="entry name" value="MFS_sugar_transport-like"/>
</dbReference>
<reference evidence="10" key="1">
    <citation type="submission" date="2020-08" db="EMBL/GenBank/DDBJ databases">
        <title>Genome sequencing and assembly of the red palm weevil Rhynchophorus ferrugineus.</title>
        <authorList>
            <person name="Dias G.B."/>
            <person name="Bergman C.M."/>
            <person name="Manee M."/>
        </authorList>
    </citation>
    <scope>NUCLEOTIDE SEQUENCE</scope>
    <source>
        <strain evidence="10">AA-2017</strain>
        <tissue evidence="10">Whole larva</tissue>
    </source>
</reference>
<feature type="transmembrane region" description="Helical" evidence="8">
    <location>
        <begin position="122"/>
        <end position="144"/>
    </location>
</feature>
<keyword evidence="11" id="KW-1185">Reference proteome</keyword>